<dbReference type="PANTHER" id="PTHR41251:SF1">
    <property type="entry name" value="NON-HOMOLOGOUS END JOINING PROTEIN KU"/>
    <property type="match status" value="1"/>
</dbReference>
<dbReference type="GO" id="GO:0003690">
    <property type="term" value="F:double-stranded DNA binding"/>
    <property type="evidence" value="ECO:0007669"/>
    <property type="project" value="UniProtKB-UniRule"/>
</dbReference>
<dbReference type="SUPFAM" id="SSF100939">
    <property type="entry name" value="SPOC domain-like"/>
    <property type="match status" value="1"/>
</dbReference>
<evidence type="ECO:0000256" key="2">
    <source>
        <dbReference type="ARBA" id="ARBA00023172"/>
    </source>
</evidence>
<sequence length="355" mass="37448">MRSSWKGAISFGLVTVPVSIAPAVEEHNVSLHQVHAPDGGRVRMKRWCELEDREVPYREIARGFDADDEHTVVLTDEDLSALPVPTKKTIDVLAFVDERQIDPVYFAKPYYVAPEKAGAKPYALLRDAMRESGQVAVTKITLSTRESPAVLRVHDDVLVLQLMVWPDEVRTAEGIAPQEAGVRPQELAMAQSLIQTLSTDFPELAGQLRDDYQVALHDLVEAKLEGAPVPHEAPRAAAGDNVIDLMAVLERSVKAARGGRPAGADESAEPAARAAAGGEGEGSQGESGGAAPGAAKKAPANKGAAKKTAARTAPAKKSAAKKTSTTQTGAAGTNAVQKAPAKKAAAKGAARRRVS</sequence>
<dbReference type="InterPro" id="IPR009187">
    <property type="entry name" value="Prok_Ku"/>
</dbReference>
<name>A0A8J7WMQ4_9ACTN</name>
<dbReference type="CDD" id="cd00789">
    <property type="entry name" value="KU_like"/>
    <property type="match status" value="1"/>
</dbReference>
<feature type="compositionally biased region" description="Low complexity" evidence="4">
    <location>
        <begin position="262"/>
        <end position="276"/>
    </location>
</feature>
<protein>
    <recommendedName>
        <fullName evidence="3">Non-homologous end joining protein Ku</fullName>
    </recommendedName>
</protein>
<dbReference type="GO" id="GO:0006310">
    <property type="term" value="P:DNA recombination"/>
    <property type="evidence" value="ECO:0007669"/>
    <property type="project" value="UniProtKB-KW"/>
</dbReference>
<feature type="compositionally biased region" description="Gly residues" evidence="4">
    <location>
        <begin position="277"/>
        <end position="291"/>
    </location>
</feature>
<comment type="function">
    <text evidence="3">With LigD forms a non-homologous end joining (NHEJ) DNA repair enzyme, which repairs dsDNA breaks with reduced fidelity. Binds linear dsDNA with 5'- and 3'- overhangs but not closed circular dsDNA nor ssDNA. Recruits and stimulates the ligase activity of LigD.</text>
</comment>
<evidence type="ECO:0000256" key="4">
    <source>
        <dbReference type="SAM" id="MobiDB-lite"/>
    </source>
</evidence>
<dbReference type="Gene3D" id="2.40.290.10">
    <property type="match status" value="1"/>
</dbReference>
<dbReference type="HAMAP" id="MF_01875">
    <property type="entry name" value="Prokaryotic_Ku"/>
    <property type="match status" value="1"/>
</dbReference>
<dbReference type="PANTHER" id="PTHR41251">
    <property type="entry name" value="NON-HOMOLOGOUS END JOINING PROTEIN KU"/>
    <property type="match status" value="1"/>
</dbReference>
<feature type="domain" description="Ku" evidence="5">
    <location>
        <begin position="52"/>
        <end position="180"/>
    </location>
</feature>
<comment type="caution">
    <text evidence="6">The sequence shown here is derived from an EMBL/GenBank/DDBJ whole genome shotgun (WGS) entry which is preliminary data.</text>
</comment>
<dbReference type="Proteomes" id="UP000677913">
    <property type="component" value="Unassembled WGS sequence"/>
</dbReference>
<evidence type="ECO:0000256" key="1">
    <source>
        <dbReference type="ARBA" id="ARBA00023125"/>
    </source>
</evidence>
<keyword evidence="7" id="KW-1185">Reference proteome</keyword>
<evidence type="ECO:0000313" key="7">
    <source>
        <dbReference type="Proteomes" id="UP000677913"/>
    </source>
</evidence>
<feature type="compositionally biased region" description="Basic residues" evidence="4">
    <location>
        <begin position="340"/>
        <end position="355"/>
    </location>
</feature>
<dbReference type="InterPro" id="IPR016194">
    <property type="entry name" value="SPOC-like_C_dom_sf"/>
</dbReference>
<comment type="similarity">
    <text evidence="3">Belongs to the prokaryotic Ku family.</text>
</comment>
<keyword evidence="3" id="KW-0227">DNA damage</keyword>
<evidence type="ECO:0000259" key="5">
    <source>
        <dbReference type="SMART" id="SM00559"/>
    </source>
</evidence>
<reference evidence="6" key="1">
    <citation type="submission" date="2021-04" db="EMBL/GenBank/DDBJ databases">
        <title>Genome based classification of Actinospica acidithermotolerans sp. nov., an actinobacterium isolated from an Indonesian hot spring.</title>
        <authorList>
            <person name="Kusuma A.B."/>
            <person name="Putra K.E."/>
            <person name="Nafisah S."/>
            <person name="Loh J."/>
            <person name="Nouioui I."/>
            <person name="Goodfellow M."/>
        </authorList>
    </citation>
    <scope>NUCLEOTIDE SEQUENCE</scope>
    <source>
        <strain evidence="6">DSM 45618</strain>
    </source>
</reference>
<dbReference type="Pfam" id="PF02735">
    <property type="entry name" value="Ku"/>
    <property type="match status" value="1"/>
</dbReference>
<proteinExistence type="inferred from homology"/>
<comment type="subunit">
    <text evidence="3">Homodimer. Interacts with LigD.</text>
</comment>
<dbReference type="SMART" id="SM00559">
    <property type="entry name" value="Ku78"/>
    <property type="match status" value="1"/>
</dbReference>
<evidence type="ECO:0000313" key="6">
    <source>
        <dbReference type="EMBL" id="MBS2964158.1"/>
    </source>
</evidence>
<dbReference type="InterPro" id="IPR006164">
    <property type="entry name" value="DNA_bd_Ku70/Ku80"/>
</dbReference>
<feature type="compositionally biased region" description="Low complexity" evidence="4">
    <location>
        <begin position="310"/>
        <end position="339"/>
    </location>
</feature>
<dbReference type="NCBIfam" id="TIGR02772">
    <property type="entry name" value="Ku_bact"/>
    <property type="match status" value="1"/>
</dbReference>
<keyword evidence="1 3" id="KW-0238">DNA-binding</keyword>
<keyword evidence="3" id="KW-0234">DNA repair</keyword>
<dbReference type="RefSeq" id="WP_211468521.1">
    <property type="nucleotide sequence ID" value="NZ_JAGSXH010000043.1"/>
</dbReference>
<dbReference type="GO" id="GO:0006303">
    <property type="term" value="P:double-strand break repair via nonhomologous end joining"/>
    <property type="evidence" value="ECO:0007669"/>
    <property type="project" value="UniProtKB-UniRule"/>
</dbReference>
<accession>A0A8J7WMQ4</accession>
<feature type="compositionally biased region" description="Low complexity" evidence="4">
    <location>
        <begin position="292"/>
        <end position="303"/>
    </location>
</feature>
<dbReference type="EMBL" id="JAGSXH010000043">
    <property type="protein sequence ID" value="MBS2964158.1"/>
    <property type="molecule type" value="Genomic_DNA"/>
</dbReference>
<feature type="region of interest" description="Disordered" evidence="4">
    <location>
        <begin position="257"/>
        <end position="355"/>
    </location>
</feature>
<evidence type="ECO:0000256" key="3">
    <source>
        <dbReference type="HAMAP-Rule" id="MF_01875"/>
    </source>
</evidence>
<organism evidence="6 7">
    <name type="scientific">Actinocrinis puniceicyclus</name>
    <dbReference type="NCBI Taxonomy" id="977794"/>
    <lineage>
        <taxon>Bacteria</taxon>
        <taxon>Bacillati</taxon>
        <taxon>Actinomycetota</taxon>
        <taxon>Actinomycetes</taxon>
        <taxon>Catenulisporales</taxon>
        <taxon>Actinospicaceae</taxon>
        <taxon>Actinocrinis</taxon>
    </lineage>
</organism>
<dbReference type="AlphaFoldDB" id="A0A8J7WMQ4"/>
<keyword evidence="2 3" id="KW-0233">DNA recombination</keyword>
<gene>
    <name evidence="3" type="primary">ku</name>
    <name evidence="6" type="ORF">KGA66_13955</name>
</gene>